<protein>
    <submittedName>
        <fullName evidence="2">Treslin</fullName>
    </submittedName>
</protein>
<dbReference type="GO" id="GO:0010212">
    <property type="term" value="P:response to ionizing radiation"/>
    <property type="evidence" value="ECO:0007669"/>
    <property type="project" value="InterPro"/>
</dbReference>
<dbReference type="GO" id="GO:0007095">
    <property type="term" value="P:mitotic G2 DNA damage checkpoint signaling"/>
    <property type="evidence" value="ECO:0007669"/>
    <property type="project" value="TreeGrafter"/>
</dbReference>
<dbReference type="GO" id="GO:0003682">
    <property type="term" value="F:chromatin binding"/>
    <property type="evidence" value="ECO:0007669"/>
    <property type="project" value="TreeGrafter"/>
</dbReference>
<dbReference type="InterPro" id="IPR053919">
    <property type="entry name" value="Treslin_N"/>
</dbReference>
<dbReference type="OrthoDB" id="6341942at2759"/>
<dbReference type="GO" id="GO:0030174">
    <property type="term" value="P:regulation of DNA-templated DNA replication initiation"/>
    <property type="evidence" value="ECO:0007669"/>
    <property type="project" value="TreeGrafter"/>
</dbReference>
<dbReference type="AlphaFoldDB" id="A0A5B7HSZ5"/>
<dbReference type="GO" id="GO:0033314">
    <property type="term" value="P:mitotic DNA replication checkpoint signaling"/>
    <property type="evidence" value="ECO:0007669"/>
    <property type="project" value="InterPro"/>
</dbReference>
<reference evidence="2 3" key="1">
    <citation type="submission" date="2019-05" db="EMBL/GenBank/DDBJ databases">
        <title>Another draft genome of Portunus trituberculatus and its Hox gene families provides insights of decapod evolution.</title>
        <authorList>
            <person name="Jeong J.-H."/>
            <person name="Song I."/>
            <person name="Kim S."/>
            <person name="Choi T."/>
            <person name="Kim D."/>
            <person name="Ryu S."/>
            <person name="Kim W."/>
        </authorList>
    </citation>
    <scope>NUCLEOTIDE SEQUENCE [LARGE SCALE GENOMIC DNA]</scope>
    <source>
        <tissue evidence="2">Muscle</tissue>
    </source>
</reference>
<keyword evidence="3" id="KW-1185">Reference proteome</keyword>
<dbReference type="GO" id="GO:0005634">
    <property type="term" value="C:nucleus"/>
    <property type="evidence" value="ECO:0007669"/>
    <property type="project" value="InterPro"/>
</dbReference>
<dbReference type="InterPro" id="IPR026153">
    <property type="entry name" value="Treslin"/>
</dbReference>
<dbReference type="GO" id="GO:0006260">
    <property type="term" value="P:DNA replication"/>
    <property type="evidence" value="ECO:0007669"/>
    <property type="project" value="InterPro"/>
</dbReference>
<comment type="caution">
    <text evidence="2">The sequence shown here is derived from an EMBL/GenBank/DDBJ whole genome shotgun (WGS) entry which is preliminary data.</text>
</comment>
<dbReference type="Proteomes" id="UP000324222">
    <property type="component" value="Unassembled WGS sequence"/>
</dbReference>
<sequence length="317" mass="35881">MYSTVHAVFVVDLSKLVSLCSSVNESEHIAKIKLLCLKLLQNFSTKTKRAHEDVQWSWKFYDSHTSRLDTSRRHFLDFEMNAFRKFEAQLTDKYRKASDNKLVLEERERSMYELPHSFLLKQALLEVLLDYTWDSPDISSPVKITTRSDGSVERAPLAASGGTYNMVVVITNVPRSSEASCEASPEVFLANVLDDVKIKAFRKKNISISLIDMLEPVICPLPFRRRTKLAKLGGSLHSITDFIQTQPKCVTKTSSAGIPECGQKGVAVFSKQMQLPWLTSQINQARKPLPGPTLLWDDVDRILHLSTQLQVFAVHGR</sequence>
<dbReference type="EMBL" id="VSRR010038927">
    <property type="protein sequence ID" value="MPC74442.1"/>
    <property type="molecule type" value="Genomic_DNA"/>
</dbReference>
<name>A0A5B7HSZ5_PORTR</name>
<gene>
    <name evidence="2" type="primary">Ticrr</name>
    <name evidence="2" type="ORF">E2C01_068801</name>
</gene>
<dbReference type="PANTHER" id="PTHR21556">
    <property type="entry name" value="TRESLIN"/>
    <property type="match status" value="1"/>
</dbReference>
<dbReference type="PANTHER" id="PTHR21556:SF2">
    <property type="entry name" value="TRESLIN"/>
    <property type="match status" value="1"/>
</dbReference>
<feature type="domain" description="Treslin N-terminal" evidence="1">
    <location>
        <begin position="21"/>
        <end position="176"/>
    </location>
</feature>
<dbReference type="Pfam" id="PF21854">
    <property type="entry name" value="Treslin_N"/>
    <property type="match status" value="1"/>
</dbReference>
<evidence type="ECO:0000313" key="3">
    <source>
        <dbReference type="Proteomes" id="UP000324222"/>
    </source>
</evidence>
<organism evidence="2 3">
    <name type="scientific">Portunus trituberculatus</name>
    <name type="common">Swimming crab</name>
    <name type="synonym">Neptunus trituberculatus</name>
    <dbReference type="NCBI Taxonomy" id="210409"/>
    <lineage>
        <taxon>Eukaryota</taxon>
        <taxon>Metazoa</taxon>
        <taxon>Ecdysozoa</taxon>
        <taxon>Arthropoda</taxon>
        <taxon>Crustacea</taxon>
        <taxon>Multicrustacea</taxon>
        <taxon>Malacostraca</taxon>
        <taxon>Eumalacostraca</taxon>
        <taxon>Eucarida</taxon>
        <taxon>Decapoda</taxon>
        <taxon>Pleocyemata</taxon>
        <taxon>Brachyura</taxon>
        <taxon>Eubrachyura</taxon>
        <taxon>Portunoidea</taxon>
        <taxon>Portunidae</taxon>
        <taxon>Portuninae</taxon>
        <taxon>Portunus</taxon>
    </lineage>
</organism>
<evidence type="ECO:0000259" key="1">
    <source>
        <dbReference type="Pfam" id="PF21854"/>
    </source>
</evidence>
<evidence type="ECO:0000313" key="2">
    <source>
        <dbReference type="EMBL" id="MPC74442.1"/>
    </source>
</evidence>
<proteinExistence type="predicted"/>
<accession>A0A5B7HSZ5</accession>